<comment type="subcellular location">
    <subcellularLocation>
        <location evidence="1 10">Mitochondrion inner membrane</location>
    </subcellularLocation>
</comment>
<comment type="function">
    <text evidence="10">Lyase that catalyzes the covalent linking of the heme group to the cytochrome C apoprotein to produce the mature functional cytochrome.</text>
</comment>
<comment type="similarity">
    <text evidence="2 10">Belongs to the cytochrome c-type heme lyase family.</text>
</comment>
<dbReference type="InterPro" id="IPR000511">
    <property type="entry name" value="Holocyt_c/c1_synthase"/>
</dbReference>
<evidence type="ECO:0000256" key="3">
    <source>
        <dbReference type="ARBA" id="ARBA00022617"/>
    </source>
</evidence>
<dbReference type="OrthoDB" id="4243at2759"/>
<comment type="catalytic activity">
    <reaction evidence="10">
        <text>holo-[cytochrome c] = apo-[cytochrome c] + heme b</text>
        <dbReference type="Rhea" id="RHEA:22648"/>
        <dbReference type="Rhea" id="RHEA-COMP:10725"/>
        <dbReference type="Rhea" id="RHEA-COMP:10726"/>
        <dbReference type="ChEBI" id="CHEBI:29950"/>
        <dbReference type="ChEBI" id="CHEBI:60344"/>
        <dbReference type="ChEBI" id="CHEBI:83739"/>
        <dbReference type="EC" id="4.4.1.17"/>
    </reaction>
</comment>
<keyword evidence="8 10" id="KW-0472">Membrane</keyword>
<name>A0A6G0Z8P1_APHCR</name>
<keyword evidence="3 10" id="KW-0349">Heme</keyword>
<evidence type="ECO:0000256" key="8">
    <source>
        <dbReference type="ARBA" id="ARBA00023136"/>
    </source>
</evidence>
<keyword evidence="6 10" id="KW-0408">Iron</keyword>
<evidence type="ECO:0000313" key="12">
    <source>
        <dbReference type="Proteomes" id="UP000478052"/>
    </source>
</evidence>
<protein>
    <recommendedName>
        <fullName evidence="10">Holocytochrome c-type synthase</fullName>
        <ecNumber evidence="10">4.4.1.17</ecNumber>
    </recommendedName>
</protein>
<dbReference type="Proteomes" id="UP000478052">
    <property type="component" value="Unassembled WGS sequence"/>
</dbReference>
<dbReference type="EMBL" id="VUJU01001087">
    <property type="protein sequence ID" value="KAF0766868.1"/>
    <property type="molecule type" value="Genomic_DNA"/>
</dbReference>
<dbReference type="EC" id="4.4.1.17" evidence="10"/>
<keyword evidence="4 10" id="KW-0479">Metal-binding</keyword>
<gene>
    <name evidence="11" type="ORF">FWK35_00020295</name>
</gene>
<dbReference type="GO" id="GO:0005743">
    <property type="term" value="C:mitochondrial inner membrane"/>
    <property type="evidence" value="ECO:0007669"/>
    <property type="project" value="UniProtKB-SubCell"/>
</dbReference>
<reference evidence="11 12" key="1">
    <citation type="submission" date="2019-08" db="EMBL/GenBank/DDBJ databases">
        <title>Whole genome of Aphis craccivora.</title>
        <authorList>
            <person name="Voronova N.V."/>
            <person name="Shulinski R.S."/>
            <person name="Bandarenka Y.V."/>
            <person name="Zhorov D.G."/>
            <person name="Warner D."/>
        </authorList>
    </citation>
    <scope>NUCLEOTIDE SEQUENCE [LARGE SCALE GENOMIC DNA]</scope>
    <source>
        <strain evidence="11">180601</strain>
        <tissue evidence="11">Whole Body</tissue>
    </source>
</reference>
<evidence type="ECO:0000256" key="6">
    <source>
        <dbReference type="ARBA" id="ARBA00023004"/>
    </source>
</evidence>
<evidence type="ECO:0000313" key="11">
    <source>
        <dbReference type="EMBL" id="KAF0766868.1"/>
    </source>
</evidence>
<dbReference type="GO" id="GO:0004408">
    <property type="term" value="F:holocytochrome-c synthase activity"/>
    <property type="evidence" value="ECO:0007669"/>
    <property type="project" value="UniProtKB-EC"/>
</dbReference>
<comment type="caution">
    <text evidence="11">The sequence shown here is derived from an EMBL/GenBank/DDBJ whole genome shotgun (WGS) entry which is preliminary data.</text>
</comment>
<keyword evidence="5 10" id="KW-0999">Mitochondrion inner membrane</keyword>
<evidence type="ECO:0000256" key="9">
    <source>
        <dbReference type="ARBA" id="ARBA00023239"/>
    </source>
</evidence>
<evidence type="ECO:0000256" key="5">
    <source>
        <dbReference type="ARBA" id="ARBA00022792"/>
    </source>
</evidence>
<dbReference type="Pfam" id="PF01265">
    <property type="entry name" value="Cyto_heme_lyase"/>
    <property type="match status" value="1"/>
</dbReference>
<evidence type="ECO:0000256" key="10">
    <source>
        <dbReference type="RuleBase" id="RU363130"/>
    </source>
</evidence>
<keyword evidence="7 10" id="KW-0496">Mitochondrion</keyword>
<accession>A0A6G0Z8P1</accession>
<dbReference type="AlphaFoldDB" id="A0A6G0Z8P1"/>
<dbReference type="GO" id="GO:0046872">
    <property type="term" value="F:metal ion binding"/>
    <property type="evidence" value="ECO:0007669"/>
    <property type="project" value="UniProtKB-KW"/>
</dbReference>
<organism evidence="11 12">
    <name type="scientific">Aphis craccivora</name>
    <name type="common">Cowpea aphid</name>
    <dbReference type="NCBI Taxonomy" id="307492"/>
    <lineage>
        <taxon>Eukaryota</taxon>
        <taxon>Metazoa</taxon>
        <taxon>Ecdysozoa</taxon>
        <taxon>Arthropoda</taxon>
        <taxon>Hexapoda</taxon>
        <taxon>Insecta</taxon>
        <taxon>Pterygota</taxon>
        <taxon>Neoptera</taxon>
        <taxon>Paraneoptera</taxon>
        <taxon>Hemiptera</taxon>
        <taxon>Sternorrhyncha</taxon>
        <taxon>Aphidomorpha</taxon>
        <taxon>Aphidoidea</taxon>
        <taxon>Aphididae</taxon>
        <taxon>Aphidini</taxon>
        <taxon>Aphis</taxon>
        <taxon>Aphis</taxon>
    </lineage>
</organism>
<evidence type="ECO:0000256" key="2">
    <source>
        <dbReference type="ARBA" id="ARBA00007255"/>
    </source>
</evidence>
<keyword evidence="12" id="KW-1185">Reference proteome</keyword>
<sequence length="73" mass="8732">MNYLLTDMIGYVVDRCGKEVRYYVIDYYKADNSPNKYQVTILDVRSALDSFEAYYGIDQKQLIEVDDFKLKWK</sequence>
<proteinExistence type="inferred from homology"/>
<evidence type="ECO:0000256" key="4">
    <source>
        <dbReference type="ARBA" id="ARBA00022723"/>
    </source>
</evidence>
<keyword evidence="9 10" id="KW-0456">Lyase</keyword>
<evidence type="ECO:0000256" key="7">
    <source>
        <dbReference type="ARBA" id="ARBA00023128"/>
    </source>
</evidence>
<evidence type="ECO:0000256" key="1">
    <source>
        <dbReference type="ARBA" id="ARBA00004273"/>
    </source>
</evidence>